<evidence type="ECO:0000259" key="2">
    <source>
        <dbReference type="Pfam" id="PF12697"/>
    </source>
</evidence>
<comment type="caution">
    <text evidence="3">The sequence shown here is derived from an EMBL/GenBank/DDBJ whole genome shotgun (WGS) entry which is preliminary data.</text>
</comment>
<accession>A0A072PBA6</accession>
<dbReference type="Pfam" id="PF12697">
    <property type="entry name" value="Abhydrolase_6"/>
    <property type="match status" value="1"/>
</dbReference>
<gene>
    <name evidence="3" type="ORF">A1O9_11242</name>
</gene>
<dbReference type="InterPro" id="IPR029058">
    <property type="entry name" value="AB_hydrolase_fold"/>
</dbReference>
<dbReference type="HOGENOM" id="CLU_034763_1_0_1"/>
<dbReference type="EMBL" id="AMGV01000016">
    <property type="protein sequence ID" value="KEF52825.1"/>
    <property type="molecule type" value="Genomic_DNA"/>
</dbReference>
<name>A0A072PBA6_9EURO</name>
<feature type="chain" id="PRO_5001681415" description="AB hydrolase-1 domain-containing protein" evidence="1">
    <location>
        <begin position="23"/>
        <end position="385"/>
    </location>
</feature>
<dbReference type="Proteomes" id="UP000027920">
    <property type="component" value="Unassembled WGS sequence"/>
</dbReference>
<keyword evidence="4" id="KW-1185">Reference proteome</keyword>
<evidence type="ECO:0000313" key="4">
    <source>
        <dbReference type="Proteomes" id="UP000027920"/>
    </source>
</evidence>
<keyword evidence="1" id="KW-0732">Signal</keyword>
<dbReference type="Gene3D" id="3.40.50.1820">
    <property type="entry name" value="alpha/beta hydrolase"/>
    <property type="match status" value="1"/>
</dbReference>
<feature type="signal peptide" evidence="1">
    <location>
        <begin position="1"/>
        <end position="22"/>
    </location>
</feature>
<dbReference type="InterPro" id="IPR000073">
    <property type="entry name" value="AB_hydrolase_1"/>
</dbReference>
<dbReference type="SUPFAM" id="SSF53474">
    <property type="entry name" value="alpha/beta-Hydrolases"/>
    <property type="match status" value="1"/>
</dbReference>
<reference evidence="3 4" key="1">
    <citation type="submission" date="2013-03" db="EMBL/GenBank/DDBJ databases">
        <title>The Genome Sequence of Exophiala aquamarina CBS 119918.</title>
        <authorList>
            <consortium name="The Broad Institute Genomics Platform"/>
            <person name="Cuomo C."/>
            <person name="de Hoog S."/>
            <person name="Gorbushina A."/>
            <person name="Walker B."/>
            <person name="Young S.K."/>
            <person name="Zeng Q."/>
            <person name="Gargeya S."/>
            <person name="Fitzgerald M."/>
            <person name="Haas B."/>
            <person name="Abouelleil A."/>
            <person name="Allen A.W."/>
            <person name="Alvarado L."/>
            <person name="Arachchi H.M."/>
            <person name="Berlin A.M."/>
            <person name="Chapman S.B."/>
            <person name="Gainer-Dewar J."/>
            <person name="Goldberg J."/>
            <person name="Griggs A."/>
            <person name="Gujja S."/>
            <person name="Hansen M."/>
            <person name="Howarth C."/>
            <person name="Imamovic A."/>
            <person name="Ireland A."/>
            <person name="Larimer J."/>
            <person name="McCowan C."/>
            <person name="Murphy C."/>
            <person name="Pearson M."/>
            <person name="Poon T.W."/>
            <person name="Priest M."/>
            <person name="Roberts A."/>
            <person name="Saif S."/>
            <person name="Shea T."/>
            <person name="Sisk P."/>
            <person name="Sykes S."/>
            <person name="Wortman J."/>
            <person name="Nusbaum C."/>
            <person name="Birren B."/>
        </authorList>
    </citation>
    <scope>NUCLEOTIDE SEQUENCE [LARGE SCALE GENOMIC DNA]</scope>
    <source>
        <strain evidence="3 4">CBS 119918</strain>
    </source>
</reference>
<organism evidence="3 4">
    <name type="scientific">Exophiala aquamarina CBS 119918</name>
    <dbReference type="NCBI Taxonomy" id="1182545"/>
    <lineage>
        <taxon>Eukaryota</taxon>
        <taxon>Fungi</taxon>
        <taxon>Dikarya</taxon>
        <taxon>Ascomycota</taxon>
        <taxon>Pezizomycotina</taxon>
        <taxon>Eurotiomycetes</taxon>
        <taxon>Chaetothyriomycetidae</taxon>
        <taxon>Chaetothyriales</taxon>
        <taxon>Herpotrichiellaceae</taxon>
        <taxon>Exophiala</taxon>
    </lineage>
</organism>
<dbReference type="AlphaFoldDB" id="A0A072PBA6"/>
<proteinExistence type="predicted"/>
<evidence type="ECO:0000313" key="3">
    <source>
        <dbReference type="EMBL" id="KEF52825.1"/>
    </source>
</evidence>
<dbReference type="VEuPathDB" id="FungiDB:A1O9_11242"/>
<dbReference type="GeneID" id="25286142"/>
<protein>
    <recommendedName>
        <fullName evidence="2">AB hydrolase-1 domain-containing protein</fullName>
    </recommendedName>
</protein>
<evidence type="ECO:0000256" key="1">
    <source>
        <dbReference type="SAM" id="SignalP"/>
    </source>
</evidence>
<feature type="domain" description="AB hydrolase-1" evidence="2">
    <location>
        <begin position="100"/>
        <end position="365"/>
    </location>
</feature>
<sequence>MGAFSTLLSGLALAACASMASARKCQNITIPVSISARNGVFNVATPQNNIDVTNLMLKMAKQESNYTAEVLTGYATVSGDYELAATFCTPDKGPGKTLQILTHGVGFDRGYWDIPFNNYNYSYVETAVDQYGCATLSWDRLGIAMSEHGEPVDEIQSFLEIAALKAVTRLARTQKLPGEAQGRHFDKIVHVGHSFGSIQSYALARDEPALSDGLILTGFSANGTFLPFFQLGGNFVSVTSVPAAASQYVAGYLAAGNPSALQTNFFAPGAFDPASLDFAYKTGQPVTVGELFTIAGAAGGVNKFPGPVLVITGERDVPFCGGDCLATGGNPSLASIPAAVQNAFPASRRFETFIVPGAGHGLNFEYSKDITYQHISQFLVGNGLA</sequence>
<dbReference type="RefSeq" id="XP_013255415.1">
    <property type="nucleotide sequence ID" value="XM_013399961.1"/>
</dbReference>
<dbReference type="OrthoDB" id="190201at2759"/>